<dbReference type="AlphaFoldDB" id="A0A3L8P8D7"/>
<keyword evidence="4 5" id="KW-0456">Lyase</keyword>
<dbReference type="OrthoDB" id="8995637at2"/>
<dbReference type="PIRSF" id="PIRSF001365">
    <property type="entry name" value="DHDPS"/>
    <property type="match status" value="1"/>
</dbReference>
<comment type="similarity">
    <text evidence="3 5 6">Belongs to the DapA family.</text>
</comment>
<proteinExistence type="inferred from homology"/>
<evidence type="ECO:0000256" key="8">
    <source>
        <dbReference type="PIRSR" id="PIRSR001365-2"/>
    </source>
</evidence>
<dbReference type="SUPFAM" id="SSF51569">
    <property type="entry name" value="Aldolase"/>
    <property type="match status" value="1"/>
</dbReference>
<dbReference type="GO" id="GO:0047448">
    <property type="term" value="F:5-dehydro-4-deoxyglucarate dehydratase activity"/>
    <property type="evidence" value="ECO:0007669"/>
    <property type="project" value="UniProtKB-UniRule"/>
</dbReference>
<dbReference type="GO" id="GO:0042838">
    <property type="term" value="P:D-glucarate catabolic process"/>
    <property type="evidence" value="ECO:0007669"/>
    <property type="project" value="UniProtKB-UniRule"/>
</dbReference>
<reference evidence="9 10" key="1">
    <citation type="submission" date="2018-10" db="EMBL/GenBank/DDBJ databases">
        <title>Marmoricola sp. 4Q3S-7 whole genome shotgun sequence.</title>
        <authorList>
            <person name="Li F."/>
        </authorList>
    </citation>
    <scope>NUCLEOTIDE SEQUENCE [LARGE SCALE GENOMIC DNA]</scope>
    <source>
        <strain evidence="9 10">4Q3S-7</strain>
    </source>
</reference>
<protein>
    <recommendedName>
        <fullName evidence="5">Probable 5-dehydro-4-deoxyglucarate dehydratase</fullName>
        <ecNumber evidence="5">4.2.1.41</ecNumber>
    </recommendedName>
    <alternativeName>
        <fullName evidence="5">5-keto-4-deoxy-glucarate dehydratase</fullName>
        <shortName evidence="5">KDGDH</shortName>
    </alternativeName>
</protein>
<keyword evidence="10" id="KW-1185">Reference proteome</keyword>
<evidence type="ECO:0000256" key="4">
    <source>
        <dbReference type="ARBA" id="ARBA00023239"/>
    </source>
</evidence>
<organism evidence="9 10">
    <name type="scientific">Nocardioides mangrovicus</name>
    <dbReference type="NCBI Taxonomy" id="2478913"/>
    <lineage>
        <taxon>Bacteria</taxon>
        <taxon>Bacillati</taxon>
        <taxon>Actinomycetota</taxon>
        <taxon>Actinomycetes</taxon>
        <taxon>Propionibacteriales</taxon>
        <taxon>Nocardioidaceae</taxon>
        <taxon>Nocardioides</taxon>
    </lineage>
</organism>
<gene>
    <name evidence="9" type="ORF">D9V37_03300</name>
</gene>
<evidence type="ECO:0000256" key="5">
    <source>
        <dbReference type="HAMAP-Rule" id="MF_00694"/>
    </source>
</evidence>
<evidence type="ECO:0000256" key="2">
    <source>
        <dbReference type="ARBA" id="ARBA00004983"/>
    </source>
</evidence>
<evidence type="ECO:0000256" key="6">
    <source>
        <dbReference type="PIRNR" id="PIRNR001365"/>
    </source>
</evidence>
<comment type="catalytic activity">
    <reaction evidence="1 5">
        <text>5-dehydro-4-deoxy-D-glucarate + H(+) = 2,5-dioxopentanoate + CO2 + H2O</text>
        <dbReference type="Rhea" id="RHEA:24608"/>
        <dbReference type="ChEBI" id="CHEBI:15377"/>
        <dbReference type="ChEBI" id="CHEBI:15378"/>
        <dbReference type="ChEBI" id="CHEBI:16526"/>
        <dbReference type="ChEBI" id="CHEBI:42819"/>
        <dbReference type="ChEBI" id="CHEBI:58136"/>
        <dbReference type="EC" id="4.2.1.41"/>
    </reaction>
</comment>
<evidence type="ECO:0000256" key="7">
    <source>
        <dbReference type="PIRSR" id="PIRSR001365-1"/>
    </source>
</evidence>
<dbReference type="Pfam" id="PF00701">
    <property type="entry name" value="DHDPS"/>
    <property type="match status" value="1"/>
</dbReference>
<dbReference type="PANTHER" id="PTHR12128:SF19">
    <property type="entry name" value="5-DEHYDRO-4-DEOXYGLUCARATE DEHYDRATASE 2-RELATED"/>
    <property type="match status" value="1"/>
</dbReference>
<dbReference type="EC" id="4.2.1.41" evidence="5"/>
<evidence type="ECO:0000313" key="10">
    <source>
        <dbReference type="Proteomes" id="UP000281708"/>
    </source>
</evidence>
<dbReference type="InterPro" id="IPR002220">
    <property type="entry name" value="DapA-like"/>
</dbReference>
<feature type="active site" description="Proton donor/acceptor" evidence="7">
    <location>
        <position position="132"/>
    </location>
</feature>
<evidence type="ECO:0000256" key="3">
    <source>
        <dbReference type="ARBA" id="ARBA00007592"/>
    </source>
</evidence>
<dbReference type="GO" id="GO:0008840">
    <property type="term" value="F:4-hydroxy-tetrahydrodipicolinate synthase activity"/>
    <property type="evidence" value="ECO:0007669"/>
    <property type="project" value="TreeGrafter"/>
</dbReference>
<comment type="caution">
    <text evidence="9">The sequence shown here is derived from an EMBL/GenBank/DDBJ whole genome shotgun (WGS) entry which is preliminary data.</text>
</comment>
<name>A0A3L8P8D7_9ACTN</name>
<sequence length="298" mass="30880">MLEGLLAFPLTPFDADLTLDLSAYAEGVDRHVEDGASAVFLACGTGEFSALSGQEVLALLAAGRDAAAGRVPVWVGAGGSAADARAGIRAAESGGADGVLLLPPYLTAGPPEGTLDYVRYAVAGSSVPVVVYHRGTGLFTPSTAAELVDLPSVVGLKDGLGNVDLMTRIVSAVRARSAAFLFFNGLPTAEVSARAYAAIDVARYSSAVHCFAPEIAMAFYTALHDGDTATTDRLLADFYLPLVALRDETPGFAVSLVKAAARQRGHRVGGVRPPLVEPRQDQLERLDQIVTAGLKAVS</sequence>
<dbReference type="PANTHER" id="PTHR12128">
    <property type="entry name" value="DIHYDRODIPICOLINATE SYNTHASE"/>
    <property type="match status" value="1"/>
</dbReference>
<evidence type="ECO:0000313" key="9">
    <source>
        <dbReference type="EMBL" id="RLV50969.1"/>
    </source>
</evidence>
<dbReference type="InterPro" id="IPR013785">
    <property type="entry name" value="Aldolase_TIM"/>
</dbReference>
<dbReference type="RefSeq" id="WP_121804649.1">
    <property type="nucleotide sequence ID" value="NZ_RDBE01000001.1"/>
</dbReference>
<dbReference type="InterPro" id="IPR017655">
    <property type="entry name" value="Dehydro-deoxyglucarate_dehyd"/>
</dbReference>
<comment type="pathway">
    <text evidence="2 5">Carbohydrate acid metabolism; D-glucarate degradation; 2,5-dioxopentanoate from D-glucarate: step 2/2.</text>
</comment>
<dbReference type="Proteomes" id="UP000281708">
    <property type="component" value="Unassembled WGS sequence"/>
</dbReference>
<dbReference type="EMBL" id="RDBE01000001">
    <property type="protein sequence ID" value="RLV50969.1"/>
    <property type="molecule type" value="Genomic_DNA"/>
</dbReference>
<dbReference type="UniPathway" id="UPA00564">
    <property type="reaction ID" value="UER00628"/>
</dbReference>
<feature type="binding site" evidence="8">
    <location>
        <position position="45"/>
    </location>
    <ligand>
        <name>pyruvate</name>
        <dbReference type="ChEBI" id="CHEBI:15361"/>
    </ligand>
</feature>
<accession>A0A3L8P8D7</accession>
<dbReference type="NCBIfam" id="NF002958">
    <property type="entry name" value="PRK03620.1"/>
    <property type="match status" value="1"/>
</dbReference>
<feature type="active site" description="Schiff-base intermediate with substrate" evidence="7">
    <location>
        <position position="157"/>
    </location>
</feature>
<dbReference type="HAMAP" id="MF_00694">
    <property type="entry name" value="KDGDH"/>
    <property type="match status" value="1"/>
</dbReference>
<evidence type="ECO:0000256" key="1">
    <source>
        <dbReference type="ARBA" id="ARBA00001446"/>
    </source>
</evidence>
<dbReference type="Gene3D" id="3.20.20.70">
    <property type="entry name" value="Aldolase class I"/>
    <property type="match status" value="1"/>
</dbReference>
<dbReference type="SMART" id="SM01130">
    <property type="entry name" value="DHDPS"/>
    <property type="match status" value="1"/>
</dbReference>